<evidence type="ECO:0000256" key="2">
    <source>
        <dbReference type="SAM" id="MobiDB-lite"/>
    </source>
</evidence>
<dbReference type="GO" id="GO:0005634">
    <property type="term" value="C:nucleus"/>
    <property type="evidence" value="ECO:0007669"/>
    <property type="project" value="TreeGrafter"/>
</dbReference>
<sequence>DRNATTPFLLKLFYRTGAFHRQFSFPANLPAHITVHTWPTATLTELTHLLVSHSPHLLPAPSIGTRLVYRLFYHDTRSGGGPLSNFAPRLASLDLGSVVIGDEGNAGTAAPAPATTTTAAAAAAAAIDAFSTLADTRFVVGDFVSVAILPPSAVDGSVQAAAAARTGRGYGAGQASRGFLYARGRGLDSRMGGGGPGGGGGMYGGSAVPPVGEWRRGERLPDVPAPSGRSRGRR</sequence>
<reference evidence="3" key="1">
    <citation type="journal article" date="2020" name="Phytopathology">
        <title>Genome sequence of the chestnut blight fungus Cryphonectria parasitica EP155: A fundamental resource for an archetypical invasive plant pathogen.</title>
        <authorList>
            <person name="Crouch J.A."/>
            <person name="Dawe A."/>
            <person name="Aerts A."/>
            <person name="Barry K."/>
            <person name="Churchill A.C.L."/>
            <person name="Grimwood J."/>
            <person name="Hillman B."/>
            <person name="Milgroom M.G."/>
            <person name="Pangilinan J."/>
            <person name="Smith M."/>
            <person name="Salamov A."/>
            <person name="Schmutz J."/>
            <person name="Yadav J."/>
            <person name="Grigoriev I.V."/>
            <person name="Nuss D."/>
        </authorList>
    </citation>
    <scope>NUCLEOTIDE SEQUENCE</scope>
    <source>
        <strain evidence="3">EP155</strain>
    </source>
</reference>
<dbReference type="Pfam" id="PF06487">
    <property type="entry name" value="SAP18"/>
    <property type="match status" value="1"/>
</dbReference>
<accession>A0A9P5CTV5</accession>
<dbReference type="Gene3D" id="3.10.20.550">
    <property type="entry name" value="ASAP complex, SAP18 subunit"/>
    <property type="match status" value="1"/>
</dbReference>
<dbReference type="InterPro" id="IPR042534">
    <property type="entry name" value="SAP18_sf"/>
</dbReference>
<dbReference type="EMBL" id="MU032344">
    <property type="protein sequence ID" value="KAF3770087.1"/>
    <property type="molecule type" value="Genomic_DNA"/>
</dbReference>
<feature type="region of interest" description="Disordered" evidence="2">
    <location>
        <begin position="190"/>
        <end position="234"/>
    </location>
</feature>
<evidence type="ECO:0000256" key="1">
    <source>
        <dbReference type="ARBA" id="ARBA00009143"/>
    </source>
</evidence>
<feature type="compositionally biased region" description="Gly residues" evidence="2">
    <location>
        <begin position="191"/>
        <end position="204"/>
    </location>
</feature>
<gene>
    <name evidence="3" type="ORF">M406DRAFT_233654</name>
</gene>
<dbReference type="GeneID" id="63833075"/>
<dbReference type="OrthoDB" id="440566at2759"/>
<organism evidence="3 4">
    <name type="scientific">Cryphonectria parasitica (strain ATCC 38755 / EP155)</name>
    <dbReference type="NCBI Taxonomy" id="660469"/>
    <lineage>
        <taxon>Eukaryota</taxon>
        <taxon>Fungi</taxon>
        <taxon>Dikarya</taxon>
        <taxon>Ascomycota</taxon>
        <taxon>Pezizomycotina</taxon>
        <taxon>Sordariomycetes</taxon>
        <taxon>Sordariomycetidae</taxon>
        <taxon>Diaporthales</taxon>
        <taxon>Cryphonectriaceae</taxon>
        <taxon>Cryphonectria-Endothia species complex</taxon>
        <taxon>Cryphonectria</taxon>
    </lineage>
</organism>
<dbReference type="PANTHER" id="PTHR13082">
    <property type="entry name" value="SAP18"/>
    <property type="match status" value="1"/>
</dbReference>
<name>A0A9P5CTV5_CRYP1</name>
<proteinExistence type="inferred from homology"/>
<dbReference type="PANTHER" id="PTHR13082:SF0">
    <property type="entry name" value="HISTONE DEACETYLASE COMPLEX SUBUNIT SAP18"/>
    <property type="match status" value="1"/>
</dbReference>
<evidence type="ECO:0000313" key="4">
    <source>
        <dbReference type="Proteomes" id="UP000803844"/>
    </source>
</evidence>
<dbReference type="RefSeq" id="XP_040781048.1">
    <property type="nucleotide sequence ID" value="XM_040915946.1"/>
</dbReference>
<evidence type="ECO:0008006" key="5">
    <source>
        <dbReference type="Google" id="ProtNLM"/>
    </source>
</evidence>
<feature type="non-terminal residue" evidence="3">
    <location>
        <position position="234"/>
    </location>
</feature>
<feature type="non-terminal residue" evidence="3">
    <location>
        <position position="1"/>
    </location>
</feature>
<comment type="similarity">
    <text evidence="1">Belongs to the SAP18 family.</text>
</comment>
<comment type="caution">
    <text evidence="3">The sequence shown here is derived from an EMBL/GenBank/DDBJ whole genome shotgun (WGS) entry which is preliminary data.</text>
</comment>
<evidence type="ECO:0000313" key="3">
    <source>
        <dbReference type="EMBL" id="KAF3770087.1"/>
    </source>
</evidence>
<keyword evidence="4" id="KW-1185">Reference proteome</keyword>
<dbReference type="Proteomes" id="UP000803844">
    <property type="component" value="Unassembled WGS sequence"/>
</dbReference>
<protein>
    <recommendedName>
        <fullName evidence="5">Sin3-associated polypeptide Sap18</fullName>
    </recommendedName>
</protein>
<dbReference type="AlphaFoldDB" id="A0A9P5CTV5"/>
<dbReference type="InterPro" id="IPR010516">
    <property type="entry name" value="SAP18"/>
</dbReference>